<proteinExistence type="inferred from homology"/>
<dbReference type="EMBL" id="AP018365">
    <property type="protein sequence ID" value="BBA95484.1"/>
    <property type="molecule type" value="Genomic_DNA"/>
</dbReference>
<evidence type="ECO:0000313" key="12">
    <source>
        <dbReference type="Proteomes" id="UP000595703"/>
    </source>
</evidence>
<dbReference type="InterPro" id="IPR000515">
    <property type="entry name" value="MetI-like"/>
</dbReference>
<gene>
    <name evidence="11" type="ORF">RVR_363</name>
</gene>
<feature type="compositionally biased region" description="Basic and acidic residues" evidence="9">
    <location>
        <begin position="13"/>
        <end position="22"/>
    </location>
</feature>
<dbReference type="RefSeq" id="WP_202232011.1">
    <property type="nucleotide sequence ID" value="NZ_AP018365.1"/>
</dbReference>
<feature type="transmembrane region" description="Helical" evidence="8">
    <location>
        <begin position="31"/>
        <end position="50"/>
    </location>
</feature>
<dbReference type="GO" id="GO:0043190">
    <property type="term" value="C:ATP-binding cassette (ABC) transporter complex"/>
    <property type="evidence" value="ECO:0007669"/>
    <property type="project" value="InterPro"/>
</dbReference>
<evidence type="ECO:0000256" key="3">
    <source>
        <dbReference type="ARBA" id="ARBA00022475"/>
    </source>
</evidence>
<keyword evidence="12" id="KW-1185">Reference proteome</keyword>
<sequence>MTDTVPPQPAAARRREELSAPPERSRHLGQVVAFLVTAVIAWKVVAFVAADPKLTWGVWRKYLFSGEVLHGLVTTVELSVIAMAAGIVLGVAVALMRLSANRYLRTVSWMYVWVIRSVPLLLQILIIGNLGLFFDTVHLTVPLVHLTLVDQPTNKVFTPFVASVVALSINEAPYMAEIVRGGILSVAGGQTEAAEALAMTRAQTMRHVVLPQALRTIIPPTGNQVVNMLKATSLVSVVAGGDLLTVTTNLAANNFRTLEMLFVATFWYLVLTVLATAGQSLLERRSNRSRRQAEVRGGNDRAAAELELMTIDGGGR</sequence>
<reference evidence="11 12" key="2">
    <citation type="journal article" date="2011" name="J. Antibiot.">
        <title>Furaquinocins I and J: novel polyketide isoprenoid hybrid compounds from Streptomyces reveromyceticus SN-593.</title>
        <authorList>
            <person name="Panthee S."/>
            <person name="Takahashi S."/>
            <person name="Takagi H."/>
            <person name="Nogawa T."/>
            <person name="Oowada E."/>
            <person name="Uramoto M."/>
            <person name="Osada H."/>
        </authorList>
    </citation>
    <scope>NUCLEOTIDE SEQUENCE [LARGE SCALE GENOMIC DNA]</scope>
    <source>
        <strain evidence="11 12">SN-593</strain>
    </source>
</reference>
<keyword evidence="6 8" id="KW-1133">Transmembrane helix</keyword>
<dbReference type="KEGG" id="arev:RVR_363"/>
<keyword evidence="5" id="KW-0029">Amino-acid transport</keyword>
<dbReference type="InterPro" id="IPR043429">
    <property type="entry name" value="ArtM/GltK/GlnP/TcyL/YhdX-like"/>
</dbReference>
<organism evidence="11 12">
    <name type="scientific">Actinacidiphila reveromycinica</name>
    <dbReference type="NCBI Taxonomy" id="659352"/>
    <lineage>
        <taxon>Bacteria</taxon>
        <taxon>Bacillati</taxon>
        <taxon>Actinomycetota</taxon>
        <taxon>Actinomycetes</taxon>
        <taxon>Kitasatosporales</taxon>
        <taxon>Streptomycetaceae</taxon>
        <taxon>Actinacidiphila</taxon>
    </lineage>
</organism>
<dbReference type="GO" id="GO:0006865">
    <property type="term" value="P:amino acid transport"/>
    <property type="evidence" value="ECO:0007669"/>
    <property type="project" value="UniProtKB-KW"/>
</dbReference>
<evidence type="ECO:0000256" key="8">
    <source>
        <dbReference type="RuleBase" id="RU363032"/>
    </source>
</evidence>
<keyword evidence="2 8" id="KW-0813">Transport</keyword>
<keyword evidence="7 8" id="KW-0472">Membrane</keyword>
<evidence type="ECO:0000256" key="7">
    <source>
        <dbReference type="ARBA" id="ARBA00023136"/>
    </source>
</evidence>
<dbReference type="PROSITE" id="PS50928">
    <property type="entry name" value="ABC_TM1"/>
    <property type="match status" value="1"/>
</dbReference>
<feature type="transmembrane region" description="Helical" evidence="8">
    <location>
        <begin position="110"/>
        <end position="134"/>
    </location>
</feature>
<evidence type="ECO:0000256" key="9">
    <source>
        <dbReference type="SAM" id="MobiDB-lite"/>
    </source>
</evidence>
<comment type="similarity">
    <text evidence="8">Belongs to the binding-protein-dependent transport system permease family.</text>
</comment>
<accession>A0A7U3VLF6</accession>
<dbReference type="Proteomes" id="UP000595703">
    <property type="component" value="Chromosome"/>
</dbReference>
<evidence type="ECO:0000256" key="4">
    <source>
        <dbReference type="ARBA" id="ARBA00022692"/>
    </source>
</evidence>
<dbReference type="FunFam" id="1.10.3720.10:FF:000006">
    <property type="entry name" value="Glutamate/aspartate ABC transporter, permease protein GltK"/>
    <property type="match status" value="1"/>
</dbReference>
<keyword evidence="4 8" id="KW-0812">Transmembrane</keyword>
<evidence type="ECO:0000313" key="11">
    <source>
        <dbReference type="EMBL" id="BBA95484.1"/>
    </source>
</evidence>
<comment type="subcellular location">
    <subcellularLocation>
        <location evidence="1 8">Cell membrane</location>
        <topology evidence="1 8">Multi-pass membrane protein</topology>
    </subcellularLocation>
</comment>
<dbReference type="SUPFAM" id="SSF161098">
    <property type="entry name" value="MetI-like"/>
    <property type="match status" value="1"/>
</dbReference>
<evidence type="ECO:0000256" key="6">
    <source>
        <dbReference type="ARBA" id="ARBA00022989"/>
    </source>
</evidence>
<protein>
    <submittedName>
        <fullName evidence="11">Putative polar amino acid ABC transporter inner membrane subunit</fullName>
    </submittedName>
</protein>
<feature type="region of interest" description="Disordered" evidence="9">
    <location>
        <begin position="1"/>
        <end position="22"/>
    </location>
</feature>
<feature type="domain" description="ABC transmembrane type-1" evidence="10">
    <location>
        <begin position="72"/>
        <end position="279"/>
    </location>
</feature>
<reference evidence="11 12" key="4">
    <citation type="journal article" date="2020" name="Sci. Rep.">
        <title>beta-carboline chemical signals induce reveromycin production through a LuxR family regulator in Streptomyces sp. SN-593.</title>
        <authorList>
            <person name="Panthee S."/>
            <person name="Kito N."/>
            <person name="Hayashi T."/>
            <person name="Shimizu T."/>
            <person name="Ishikawa J."/>
            <person name="Hamamoto H."/>
            <person name="Osada H."/>
            <person name="Takahashi S."/>
        </authorList>
    </citation>
    <scope>NUCLEOTIDE SEQUENCE [LARGE SCALE GENOMIC DNA]</scope>
    <source>
        <strain evidence="11 12">SN-593</strain>
    </source>
</reference>
<reference evidence="11 12" key="1">
    <citation type="journal article" date="2010" name="J. Bacteriol.">
        <title>Biochemical characterization of a novel indole prenyltransferase from Streptomyces sp. SN-593.</title>
        <authorList>
            <person name="Takahashi S."/>
            <person name="Takagi H."/>
            <person name="Toyoda A."/>
            <person name="Uramoto M."/>
            <person name="Nogawa T."/>
            <person name="Ueki M."/>
            <person name="Sakaki Y."/>
            <person name="Osada H."/>
        </authorList>
    </citation>
    <scope>NUCLEOTIDE SEQUENCE [LARGE SCALE GENOMIC DNA]</scope>
    <source>
        <strain evidence="11 12">SN-593</strain>
    </source>
</reference>
<dbReference type="CDD" id="cd06261">
    <property type="entry name" value="TM_PBP2"/>
    <property type="match status" value="1"/>
</dbReference>
<dbReference type="GO" id="GO:0022857">
    <property type="term" value="F:transmembrane transporter activity"/>
    <property type="evidence" value="ECO:0007669"/>
    <property type="project" value="InterPro"/>
</dbReference>
<evidence type="ECO:0000256" key="2">
    <source>
        <dbReference type="ARBA" id="ARBA00022448"/>
    </source>
</evidence>
<feature type="transmembrane region" description="Helical" evidence="8">
    <location>
        <begin position="260"/>
        <end position="282"/>
    </location>
</feature>
<dbReference type="PANTHER" id="PTHR30614">
    <property type="entry name" value="MEMBRANE COMPONENT OF AMINO ACID ABC TRANSPORTER"/>
    <property type="match status" value="1"/>
</dbReference>
<dbReference type="InterPro" id="IPR035906">
    <property type="entry name" value="MetI-like_sf"/>
</dbReference>
<dbReference type="Pfam" id="PF00528">
    <property type="entry name" value="BPD_transp_1"/>
    <property type="match status" value="1"/>
</dbReference>
<keyword evidence="3" id="KW-1003">Cell membrane</keyword>
<evidence type="ECO:0000256" key="5">
    <source>
        <dbReference type="ARBA" id="ARBA00022970"/>
    </source>
</evidence>
<dbReference type="AlphaFoldDB" id="A0A7U3VLF6"/>
<evidence type="ECO:0000256" key="1">
    <source>
        <dbReference type="ARBA" id="ARBA00004651"/>
    </source>
</evidence>
<reference evidence="11 12" key="3">
    <citation type="journal article" date="2011" name="Nat. Chem. Biol.">
        <title>Reveromycin A biosynthesis uses RevG and RevJ for stereospecific spiroacetal formation.</title>
        <authorList>
            <person name="Takahashi S."/>
            <person name="Toyoda A."/>
            <person name="Sekiyama Y."/>
            <person name="Takagi H."/>
            <person name="Nogawa T."/>
            <person name="Uramoto M."/>
            <person name="Suzuki R."/>
            <person name="Koshino H."/>
            <person name="Kumano T."/>
            <person name="Panthee S."/>
            <person name="Dairi T."/>
            <person name="Ishikawa J."/>
            <person name="Ikeda H."/>
            <person name="Sakaki Y."/>
            <person name="Osada H."/>
        </authorList>
    </citation>
    <scope>NUCLEOTIDE SEQUENCE [LARGE SCALE GENOMIC DNA]</scope>
    <source>
        <strain evidence="11 12">SN-593</strain>
    </source>
</reference>
<dbReference type="InterPro" id="IPR010065">
    <property type="entry name" value="AA_ABC_transptr_permease_3TM"/>
</dbReference>
<dbReference type="Gene3D" id="1.10.3720.10">
    <property type="entry name" value="MetI-like"/>
    <property type="match status" value="1"/>
</dbReference>
<dbReference type="NCBIfam" id="TIGR01726">
    <property type="entry name" value="HEQRo_perm_3TM"/>
    <property type="match status" value="1"/>
</dbReference>
<name>A0A7U3VLF6_9ACTN</name>
<evidence type="ECO:0000259" key="10">
    <source>
        <dbReference type="PROSITE" id="PS50928"/>
    </source>
</evidence>
<dbReference type="PANTHER" id="PTHR30614:SF0">
    <property type="entry name" value="L-CYSTINE TRANSPORT SYSTEM PERMEASE PROTEIN TCYL"/>
    <property type="match status" value="1"/>
</dbReference>
<feature type="transmembrane region" description="Helical" evidence="8">
    <location>
        <begin position="70"/>
        <end position="98"/>
    </location>
</feature>